<dbReference type="Proteomes" id="UP000215005">
    <property type="component" value="Chromosome"/>
</dbReference>
<dbReference type="PANTHER" id="PTHR40763">
    <property type="entry name" value="MEMBRANE PROTEIN-RELATED"/>
    <property type="match status" value="1"/>
</dbReference>
<dbReference type="OrthoDB" id="4772576at2"/>
<dbReference type="Pfam" id="PF09922">
    <property type="entry name" value="LiaF-like_C"/>
    <property type="match status" value="1"/>
</dbReference>
<dbReference type="InterPro" id="IPR012551">
    <property type="entry name" value="DUF1707_SHOCT-like"/>
</dbReference>
<evidence type="ECO:0000313" key="4">
    <source>
        <dbReference type="EMBL" id="ASU81919.1"/>
    </source>
</evidence>
<accession>A0A223S1L5</accession>
<protein>
    <submittedName>
        <fullName evidence="4">Uncharacterized protein</fullName>
    </submittedName>
</protein>
<organism evidence="4 5">
    <name type="scientific">Nocardiopsis gilva YIM 90087</name>
    <dbReference type="NCBI Taxonomy" id="1235441"/>
    <lineage>
        <taxon>Bacteria</taxon>
        <taxon>Bacillati</taxon>
        <taxon>Actinomycetota</taxon>
        <taxon>Actinomycetes</taxon>
        <taxon>Streptosporangiales</taxon>
        <taxon>Nocardiopsidaceae</taxon>
        <taxon>Nocardiopsis</taxon>
    </lineage>
</organism>
<dbReference type="RefSeq" id="WP_017621509.1">
    <property type="nucleotide sequence ID" value="NZ_ANBG01000423.1"/>
</dbReference>
<dbReference type="EMBL" id="CP022753">
    <property type="protein sequence ID" value="ASU81919.1"/>
    <property type="molecule type" value="Genomic_DNA"/>
</dbReference>
<evidence type="ECO:0000259" key="3">
    <source>
        <dbReference type="Pfam" id="PF09922"/>
    </source>
</evidence>
<feature type="region of interest" description="Disordered" evidence="1">
    <location>
        <begin position="55"/>
        <end position="78"/>
    </location>
</feature>
<sequence length="218" mass="23573">MDPEHIRASDADRDRVAERLREALAEGRLTHEEHEERIDAVYRATTVGDLASITHDLPAPSEQNGADLRGSADSGALPMTASLSSEAARQLAADSKGQENLVAVLSSADRRGRWLVEPRTNVSALLGTIDLDFREAVLTQREVSVHCAVFLGTLEITVPHGVRVVNNTTAVLGTSDFQGTEAVTDPNAPTIRLSGTCILGTIDVRAKGPKRKWFKTDR</sequence>
<dbReference type="AlphaFoldDB" id="A0A223S1L5"/>
<dbReference type="KEGG" id="ngv:CDO52_03220"/>
<dbReference type="InterPro" id="IPR024425">
    <property type="entry name" value="LiaF-like_C"/>
</dbReference>
<keyword evidence="5" id="KW-1185">Reference proteome</keyword>
<feature type="domain" description="Cell wall-active antibiotics response LiaF-like C-terminal" evidence="3">
    <location>
        <begin position="114"/>
        <end position="179"/>
    </location>
</feature>
<dbReference type="Pfam" id="PF08044">
    <property type="entry name" value="DUF1707"/>
    <property type="match status" value="1"/>
</dbReference>
<evidence type="ECO:0000256" key="1">
    <source>
        <dbReference type="SAM" id="MobiDB-lite"/>
    </source>
</evidence>
<evidence type="ECO:0000313" key="5">
    <source>
        <dbReference type="Proteomes" id="UP000215005"/>
    </source>
</evidence>
<gene>
    <name evidence="4" type="ORF">CDO52_03220</name>
</gene>
<proteinExistence type="predicted"/>
<name>A0A223S1L5_9ACTN</name>
<feature type="domain" description="DUF1707" evidence="2">
    <location>
        <begin position="6"/>
        <end position="58"/>
    </location>
</feature>
<evidence type="ECO:0000259" key="2">
    <source>
        <dbReference type="Pfam" id="PF08044"/>
    </source>
</evidence>
<dbReference type="PANTHER" id="PTHR40763:SF4">
    <property type="entry name" value="DUF1707 DOMAIN-CONTAINING PROTEIN"/>
    <property type="match status" value="1"/>
</dbReference>
<reference evidence="4 5" key="1">
    <citation type="submission" date="2017-08" db="EMBL/GenBank/DDBJ databases">
        <title>The complete genome sequence of Nocardiopsis gilva YIM 90087.</title>
        <authorList>
            <person name="Yin M."/>
            <person name="Tang S."/>
        </authorList>
    </citation>
    <scope>NUCLEOTIDE SEQUENCE [LARGE SCALE GENOMIC DNA]</scope>
    <source>
        <strain evidence="4 5">YIM 90087</strain>
    </source>
</reference>